<evidence type="ECO:0000313" key="1">
    <source>
        <dbReference type="EMBL" id="AWI74638.1"/>
    </source>
</evidence>
<dbReference type="AlphaFoldDB" id="A0A2U8GMC7"/>
<dbReference type="InterPro" id="IPR010272">
    <property type="entry name" value="T6SS_TssF"/>
</dbReference>
<dbReference type="PANTHER" id="PTHR35370:SF1">
    <property type="entry name" value="TYPE VI SECRETION SYSTEM COMPONENT TSSF1"/>
    <property type="match status" value="1"/>
</dbReference>
<keyword evidence="2" id="KW-1185">Reference proteome</keyword>
<gene>
    <name evidence="1" type="primary">vasA</name>
    <name evidence="1" type="ORF">CEW83_04935</name>
</gene>
<dbReference type="PIRSF" id="PIRSF028304">
    <property type="entry name" value="UCP028304"/>
    <property type="match status" value="1"/>
</dbReference>
<dbReference type="KEGG" id="acom:CEW83_04935"/>
<dbReference type="EMBL" id="CP022187">
    <property type="protein sequence ID" value="AWI74638.1"/>
    <property type="molecule type" value="Genomic_DNA"/>
</dbReference>
<proteinExistence type="predicted"/>
<dbReference type="Pfam" id="PF05947">
    <property type="entry name" value="T6SS_TssF"/>
    <property type="match status" value="1"/>
</dbReference>
<dbReference type="PANTHER" id="PTHR35370">
    <property type="entry name" value="CYTOPLASMIC PROTEIN-RELATED-RELATED"/>
    <property type="match status" value="1"/>
</dbReference>
<dbReference type="Proteomes" id="UP000244930">
    <property type="component" value="Chromosome"/>
</dbReference>
<dbReference type="NCBIfam" id="TIGR03359">
    <property type="entry name" value="VI_chp_6"/>
    <property type="match status" value="1"/>
</dbReference>
<accession>A0A2U8GMC7</accession>
<evidence type="ECO:0000313" key="2">
    <source>
        <dbReference type="Proteomes" id="UP000244930"/>
    </source>
</evidence>
<dbReference type="RefSeq" id="WP_108948344.1">
    <property type="nucleotide sequence ID" value="NZ_CP022187.1"/>
</dbReference>
<sequence>MKDLLPHYERELAFLRTHGREFAERYPRIASRLMMSGEGSDDPHVERMIESFALLSARVSKRLEDSYPEFAESLLSVLYPHYLRPFPSCSIACLQNADMSSVPPEGITIPRGSTLKSRAVNGAECTFRTAWDVSTSTMHLSRACFSPLPRLPAGVSLPPGASAMLSLGLRRTQGSGEAAWSGQSTVRLFIDAAQSVTAALRDALFLSVSATFVECESRWQRVAASLIEAVGFRAEEALVDYPSNVHDGYRYLTEYFAFPEKFSFFDLCLDRLPPDLPEHDELTLHFALTGLHAESDAARLLQGIDTRTLRTGCVPVVNLFHRRGEPIRLSGQKTCYPVIADARRAYAYEVASIDSVHRVSQSGQGEQMTEFRPFFSLRHGERATEDGNYWISSRDAQLAEKSPGHETRIAIVESAAGVPSRQSDVLSVALTCTNRDLPTLLPVNGPGAELIPEGDPHLGALRLLRRPSAPCRFDHQRDGLWRLVSHLSLNHLSISGSGLQAFREMLCLYDLPRNALNGRKIDGIKGIEHVTKTTWLNGKPFACFVRGIEVRVTIDEDAFVGSGLDVFARVMDRFFGLYVHLNSFVQVVLVSSRTAEELIRCKPRSGESILG</sequence>
<organism evidence="1 2">
    <name type="scientific">Parazoarcus communis</name>
    <dbReference type="NCBI Taxonomy" id="41977"/>
    <lineage>
        <taxon>Bacteria</taxon>
        <taxon>Pseudomonadati</taxon>
        <taxon>Pseudomonadota</taxon>
        <taxon>Betaproteobacteria</taxon>
        <taxon>Rhodocyclales</taxon>
        <taxon>Zoogloeaceae</taxon>
        <taxon>Parazoarcus</taxon>
    </lineage>
</organism>
<name>A0A2U8GMC7_9RHOO</name>
<protein>
    <submittedName>
        <fullName evidence="1">Type VI secretion system ImpG/VasA family protein</fullName>
    </submittedName>
</protein>
<reference evidence="1 2" key="1">
    <citation type="submission" date="2017-06" db="EMBL/GenBank/DDBJ databases">
        <title>Azoarcus.</title>
        <authorList>
            <person name="Woo J.-H."/>
            <person name="Kim H.-S."/>
        </authorList>
    </citation>
    <scope>NUCLEOTIDE SEQUENCE [LARGE SCALE GENOMIC DNA]</scope>
    <source>
        <strain evidence="1 2">TSPY31</strain>
    </source>
</reference>